<feature type="compositionally biased region" description="Basic and acidic residues" evidence="6">
    <location>
        <begin position="476"/>
        <end position="499"/>
    </location>
</feature>
<evidence type="ECO:0000256" key="1">
    <source>
        <dbReference type="ARBA" id="ARBA00004141"/>
    </source>
</evidence>
<feature type="region of interest" description="Disordered" evidence="6">
    <location>
        <begin position="412"/>
        <end position="521"/>
    </location>
</feature>
<proteinExistence type="inferred from homology"/>
<dbReference type="Pfam" id="PF20684">
    <property type="entry name" value="Fung_rhodopsin"/>
    <property type="match status" value="1"/>
</dbReference>
<comment type="caution">
    <text evidence="9">The sequence shown here is derived from an EMBL/GenBank/DDBJ whole genome shotgun (WGS) entry which is preliminary data.</text>
</comment>
<evidence type="ECO:0000256" key="4">
    <source>
        <dbReference type="ARBA" id="ARBA00023136"/>
    </source>
</evidence>
<evidence type="ECO:0000256" key="7">
    <source>
        <dbReference type="SAM" id="Phobius"/>
    </source>
</evidence>
<dbReference type="Proteomes" id="UP001302812">
    <property type="component" value="Unassembled WGS sequence"/>
</dbReference>
<dbReference type="PANTHER" id="PTHR33048">
    <property type="entry name" value="PTH11-LIKE INTEGRAL MEMBRANE PROTEIN (AFU_ORTHOLOGUE AFUA_5G11245)"/>
    <property type="match status" value="1"/>
</dbReference>
<evidence type="ECO:0000256" key="3">
    <source>
        <dbReference type="ARBA" id="ARBA00022989"/>
    </source>
</evidence>
<keyword evidence="2 7" id="KW-0812">Transmembrane</keyword>
<evidence type="ECO:0000313" key="9">
    <source>
        <dbReference type="EMBL" id="KAK4115261.1"/>
    </source>
</evidence>
<feature type="transmembrane region" description="Helical" evidence="7">
    <location>
        <begin position="55"/>
        <end position="75"/>
    </location>
</feature>
<protein>
    <recommendedName>
        <fullName evidence="8">Rhodopsin domain-containing protein</fullName>
    </recommendedName>
</protein>
<feature type="transmembrane region" description="Helical" evidence="7">
    <location>
        <begin position="178"/>
        <end position="201"/>
    </location>
</feature>
<feature type="region of interest" description="Disordered" evidence="6">
    <location>
        <begin position="327"/>
        <end position="389"/>
    </location>
</feature>
<accession>A0AAN6TJI5</accession>
<sequence length="521" mass="57033">MDASSLLALPTSPAPTGLQIFAIFVNFFFPALALLVVSVRVAGRAAVNKLALDDSLVCIAMLMSIAETVISFFFIKTNFVGIPVTQIPPHDPTQGLIWAYAVQILYNPILALVKSSVLIFLSRLFGQKDWVRRYLLWLNIATISQMVAVFFAITFQCFPIAFNWDPTIRGGRCVDRRVLYIFIAVFNIITDVLIMGLPIWIFSSLRIPKRQKLALMFVFLLGFLVTITSVVRMVLLIQGLFGLAVFTASSNNIGFVTSSIETNLALITASAPALRPIFRSRERGGWFSRTSVATSRATPADVDVETGQKSVGWDSTLVVGSGVGGKFGRGGSRGGRKGGNRSMRNALRSGGSRGGSKIKPIIRIKTDVAELRSQSPRTSEEEAMTNDGIMRVSDIQREIDGIVKEIAVSGVGTYTGDSRPRTPRTPKTPSARPRPSLETITIGASMITPPRPSTSSGTTRSPERHYSESIYPDQGIRWRDDRDSKIEDGRISRYGDRRFGVVTPKGTTPTSKGWEGSGRPF</sequence>
<comment type="similarity">
    <text evidence="5">Belongs to the SAT4 family.</text>
</comment>
<feature type="transmembrane region" description="Helical" evidence="7">
    <location>
        <begin position="20"/>
        <end position="43"/>
    </location>
</feature>
<dbReference type="InterPro" id="IPR049326">
    <property type="entry name" value="Rhodopsin_dom_fungi"/>
</dbReference>
<feature type="compositionally biased region" description="Low complexity" evidence="6">
    <location>
        <begin position="425"/>
        <end position="436"/>
    </location>
</feature>
<comment type="subcellular location">
    <subcellularLocation>
        <location evidence="1">Membrane</location>
        <topology evidence="1">Multi-pass membrane protein</topology>
    </subcellularLocation>
</comment>
<name>A0AAN6TJI5_9PEZI</name>
<reference evidence="9" key="1">
    <citation type="journal article" date="2023" name="Mol. Phylogenet. Evol.">
        <title>Genome-scale phylogeny and comparative genomics of the fungal order Sordariales.</title>
        <authorList>
            <person name="Hensen N."/>
            <person name="Bonometti L."/>
            <person name="Westerberg I."/>
            <person name="Brannstrom I.O."/>
            <person name="Guillou S."/>
            <person name="Cros-Aarteil S."/>
            <person name="Calhoun S."/>
            <person name="Haridas S."/>
            <person name="Kuo A."/>
            <person name="Mondo S."/>
            <person name="Pangilinan J."/>
            <person name="Riley R."/>
            <person name="LaButti K."/>
            <person name="Andreopoulos B."/>
            <person name="Lipzen A."/>
            <person name="Chen C."/>
            <person name="Yan M."/>
            <person name="Daum C."/>
            <person name="Ng V."/>
            <person name="Clum A."/>
            <person name="Steindorff A."/>
            <person name="Ohm R.A."/>
            <person name="Martin F."/>
            <person name="Silar P."/>
            <person name="Natvig D.O."/>
            <person name="Lalanne C."/>
            <person name="Gautier V."/>
            <person name="Ament-Velasquez S.L."/>
            <person name="Kruys A."/>
            <person name="Hutchinson M.I."/>
            <person name="Powell A.J."/>
            <person name="Barry K."/>
            <person name="Miller A.N."/>
            <person name="Grigoriev I.V."/>
            <person name="Debuchy R."/>
            <person name="Gladieux P."/>
            <person name="Hiltunen Thoren M."/>
            <person name="Johannesson H."/>
        </authorList>
    </citation>
    <scope>NUCLEOTIDE SEQUENCE</scope>
    <source>
        <strain evidence="9">CBS 508.74</strain>
    </source>
</reference>
<keyword evidence="3 7" id="KW-1133">Transmembrane helix</keyword>
<feature type="transmembrane region" description="Helical" evidence="7">
    <location>
        <begin position="134"/>
        <end position="158"/>
    </location>
</feature>
<gene>
    <name evidence="9" type="ORF">N656DRAFT_795943</name>
</gene>
<feature type="transmembrane region" description="Helical" evidence="7">
    <location>
        <begin position="95"/>
        <end position="113"/>
    </location>
</feature>
<dbReference type="EMBL" id="MU853335">
    <property type="protein sequence ID" value="KAK4115261.1"/>
    <property type="molecule type" value="Genomic_DNA"/>
</dbReference>
<evidence type="ECO:0000256" key="5">
    <source>
        <dbReference type="ARBA" id="ARBA00038359"/>
    </source>
</evidence>
<dbReference type="RefSeq" id="XP_064672831.1">
    <property type="nucleotide sequence ID" value="XM_064817475.1"/>
</dbReference>
<reference evidence="9" key="2">
    <citation type="submission" date="2023-05" db="EMBL/GenBank/DDBJ databases">
        <authorList>
            <consortium name="Lawrence Berkeley National Laboratory"/>
            <person name="Steindorff A."/>
            <person name="Hensen N."/>
            <person name="Bonometti L."/>
            <person name="Westerberg I."/>
            <person name="Brannstrom I.O."/>
            <person name="Guillou S."/>
            <person name="Cros-Aarteil S."/>
            <person name="Calhoun S."/>
            <person name="Haridas S."/>
            <person name="Kuo A."/>
            <person name="Mondo S."/>
            <person name="Pangilinan J."/>
            <person name="Riley R."/>
            <person name="Labutti K."/>
            <person name="Andreopoulos B."/>
            <person name="Lipzen A."/>
            <person name="Chen C."/>
            <person name="Yanf M."/>
            <person name="Daum C."/>
            <person name="Ng V."/>
            <person name="Clum A."/>
            <person name="Ohm R."/>
            <person name="Martin F."/>
            <person name="Silar P."/>
            <person name="Natvig D."/>
            <person name="Lalanne C."/>
            <person name="Gautier V."/>
            <person name="Ament-Velasquez S.L."/>
            <person name="Kruys A."/>
            <person name="Hutchinson M.I."/>
            <person name="Powell A.J."/>
            <person name="Barry K."/>
            <person name="Miller A.N."/>
            <person name="Grigoriev I.V."/>
            <person name="Debuchy R."/>
            <person name="Gladieux P."/>
            <person name="Thoren M.H."/>
            <person name="Johannesson H."/>
        </authorList>
    </citation>
    <scope>NUCLEOTIDE SEQUENCE</scope>
    <source>
        <strain evidence="9">CBS 508.74</strain>
    </source>
</reference>
<evidence type="ECO:0000256" key="2">
    <source>
        <dbReference type="ARBA" id="ARBA00022692"/>
    </source>
</evidence>
<dbReference type="AlphaFoldDB" id="A0AAN6TJI5"/>
<keyword evidence="4 7" id="KW-0472">Membrane</keyword>
<feature type="domain" description="Rhodopsin" evidence="8">
    <location>
        <begin position="40"/>
        <end position="279"/>
    </location>
</feature>
<evidence type="ECO:0000256" key="6">
    <source>
        <dbReference type="SAM" id="MobiDB-lite"/>
    </source>
</evidence>
<dbReference type="GO" id="GO:0016020">
    <property type="term" value="C:membrane"/>
    <property type="evidence" value="ECO:0007669"/>
    <property type="project" value="UniProtKB-SubCell"/>
</dbReference>
<dbReference type="PANTHER" id="PTHR33048:SF47">
    <property type="entry name" value="INTEGRAL MEMBRANE PROTEIN-RELATED"/>
    <property type="match status" value="1"/>
</dbReference>
<feature type="transmembrane region" description="Helical" evidence="7">
    <location>
        <begin position="213"/>
        <end position="241"/>
    </location>
</feature>
<dbReference type="GeneID" id="89941600"/>
<dbReference type="InterPro" id="IPR052337">
    <property type="entry name" value="SAT4-like"/>
</dbReference>
<evidence type="ECO:0000259" key="8">
    <source>
        <dbReference type="Pfam" id="PF20684"/>
    </source>
</evidence>
<organism evidence="9 10">
    <name type="scientific">Canariomyces notabilis</name>
    <dbReference type="NCBI Taxonomy" id="2074819"/>
    <lineage>
        <taxon>Eukaryota</taxon>
        <taxon>Fungi</taxon>
        <taxon>Dikarya</taxon>
        <taxon>Ascomycota</taxon>
        <taxon>Pezizomycotina</taxon>
        <taxon>Sordariomycetes</taxon>
        <taxon>Sordariomycetidae</taxon>
        <taxon>Sordariales</taxon>
        <taxon>Chaetomiaceae</taxon>
        <taxon>Canariomyces</taxon>
    </lineage>
</organism>
<keyword evidence="10" id="KW-1185">Reference proteome</keyword>
<evidence type="ECO:0000313" key="10">
    <source>
        <dbReference type="Proteomes" id="UP001302812"/>
    </source>
</evidence>